<organism evidence="2">
    <name type="scientific">marine sediment metagenome</name>
    <dbReference type="NCBI Taxonomy" id="412755"/>
    <lineage>
        <taxon>unclassified sequences</taxon>
        <taxon>metagenomes</taxon>
        <taxon>ecological metagenomes</taxon>
    </lineage>
</organism>
<keyword evidence="1" id="KW-0175">Coiled coil</keyword>
<feature type="coiled-coil region" evidence="1">
    <location>
        <begin position="10"/>
        <end position="72"/>
    </location>
</feature>
<dbReference type="EMBL" id="BARS01003469">
    <property type="protein sequence ID" value="GAF83239.1"/>
    <property type="molecule type" value="Genomic_DNA"/>
</dbReference>
<protein>
    <submittedName>
        <fullName evidence="2">Uncharacterized protein</fullName>
    </submittedName>
</protein>
<reference evidence="2" key="1">
    <citation type="journal article" date="2014" name="Front. Microbiol.">
        <title>High frequency of phylogenetically diverse reductive dehalogenase-homologous genes in deep subseafloor sedimentary metagenomes.</title>
        <authorList>
            <person name="Kawai M."/>
            <person name="Futagami T."/>
            <person name="Toyoda A."/>
            <person name="Takaki Y."/>
            <person name="Nishi S."/>
            <person name="Hori S."/>
            <person name="Arai W."/>
            <person name="Tsubouchi T."/>
            <person name="Morono Y."/>
            <person name="Uchiyama I."/>
            <person name="Ito T."/>
            <person name="Fujiyama A."/>
            <person name="Inagaki F."/>
            <person name="Takami H."/>
        </authorList>
    </citation>
    <scope>NUCLEOTIDE SEQUENCE</scope>
    <source>
        <strain evidence="2">Expedition CK06-06</strain>
    </source>
</reference>
<dbReference type="AlphaFoldDB" id="X0SQ77"/>
<proteinExistence type="predicted"/>
<name>X0SQ77_9ZZZZ</name>
<evidence type="ECO:0000256" key="1">
    <source>
        <dbReference type="SAM" id="Coils"/>
    </source>
</evidence>
<accession>X0SQ77</accession>
<gene>
    <name evidence="2" type="ORF">S01H1_06727</name>
</gene>
<comment type="caution">
    <text evidence="2">The sequence shown here is derived from an EMBL/GenBank/DDBJ whole genome shotgun (WGS) entry which is preliminary data.</text>
</comment>
<sequence>MSDKTDITAYTDTMKMKHALERELAEAKEDHARVRDECFAWIAACNEASQERDTLKRELAEAKRLNKEQYEDCVDQVKEIDTLRQVVDAAHSKGMEAAAIIAETRDSMGLALVGEEAAEAIRSAIKVL</sequence>
<evidence type="ECO:0000313" key="2">
    <source>
        <dbReference type="EMBL" id="GAF83239.1"/>
    </source>
</evidence>